<gene>
    <name evidence="10" type="ORF">ACG0Z6_05605</name>
</gene>
<dbReference type="InterPro" id="IPR013766">
    <property type="entry name" value="Thioredoxin_domain"/>
</dbReference>
<dbReference type="CDD" id="cd03019">
    <property type="entry name" value="DsbA_DsbA"/>
    <property type="match status" value="1"/>
</dbReference>
<keyword evidence="4 7" id="KW-0574">Periplasm</keyword>
<comment type="caution">
    <text evidence="10">The sequence shown here is derived from an EMBL/GenBank/DDBJ whole genome shotgun (WGS) entry which is preliminary data.</text>
</comment>
<evidence type="ECO:0000256" key="1">
    <source>
        <dbReference type="ARBA" id="ARBA00004418"/>
    </source>
</evidence>
<evidence type="ECO:0000256" key="3">
    <source>
        <dbReference type="ARBA" id="ARBA00022729"/>
    </source>
</evidence>
<dbReference type="Proteomes" id="UP001606099">
    <property type="component" value="Unassembled WGS sequence"/>
</dbReference>
<dbReference type="PROSITE" id="PS51352">
    <property type="entry name" value="THIOREDOXIN_2"/>
    <property type="match status" value="1"/>
</dbReference>
<evidence type="ECO:0000313" key="11">
    <source>
        <dbReference type="Proteomes" id="UP001606099"/>
    </source>
</evidence>
<evidence type="ECO:0000256" key="2">
    <source>
        <dbReference type="ARBA" id="ARBA00005791"/>
    </source>
</evidence>
<accession>A0ABW7FTV4</accession>
<keyword evidence="11" id="KW-1185">Reference proteome</keyword>
<dbReference type="PANTHER" id="PTHR35891">
    <property type="entry name" value="THIOL:DISULFIDE INTERCHANGE PROTEIN DSBA"/>
    <property type="match status" value="1"/>
</dbReference>
<evidence type="ECO:0000259" key="9">
    <source>
        <dbReference type="PROSITE" id="PS51352"/>
    </source>
</evidence>
<evidence type="ECO:0000256" key="6">
    <source>
        <dbReference type="ARBA" id="ARBA00023284"/>
    </source>
</evidence>
<evidence type="ECO:0000256" key="7">
    <source>
        <dbReference type="PIRNR" id="PIRNR001488"/>
    </source>
</evidence>
<feature type="chain" id="PRO_5045970080" description="Thiol:disulfide interchange protein" evidence="8">
    <location>
        <begin position="25"/>
        <end position="220"/>
    </location>
</feature>
<feature type="signal peptide" evidence="8">
    <location>
        <begin position="1"/>
        <end position="24"/>
    </location>
</feature>
<keyword evidence="3 8" id="KW-0732">Signal</keyword>
<dbReference type="InterPro" id="IPR023205">
    <property type="entry name" value="DsbA/DsbL"/>
</dbReference>
<feature type="domain" description="Thioredoxin" evidence="9">
    <location>
        <begin position="14"/>
        <end position="155"/>
    </location>
</feature>
<dbReference type="Pfam" id="PF01323">
    <property type="entry name" value="DSBA"/>
    <property type="match status" value="1"/>
</dbReference>
<dbReference type="InterPro" id="IPR001853">
    <property type="entry name" value="DSBA-like_thioredoxin_dom"/>
</dbReference>
<dbReference type="InterPro" id="IPR050824">
    <property type="entry name" value="Thiol_disulfide_DsbA"/>
</dbReference>
<evidence type="ECO:0000256" key="8">
    <source>
        <dbReference type="SAM" id="SignalP"/>
    </source>
</evidence>
<dbReference type="InterPro" id="IPR036249">
    <property type="entry name" value="Thioredoxin-like_sf"/>
</dbReference>
<dbReference type="PIRSF" id="PIRSF001488">
    <property type="entry name" value="Tdi_protein"/>
    <property type="match status" value="1"/>
</dbReference>
<evidence type="ECO:0000256" key="4">
    <source>
        <dbReference type="ARBA" id="ARBA00022764"/>
    </source>
</evidence>
<dbReference type="EMBL" id="JBIGHZ010000002">
    <property type="protein sequence ID" value="MFG6447718.1"/>
    <property type="molecule type" value="Genomic_DNA"/>
</dbReference>
<proteinExistence type="inferred from homology"/>
<sequence length="220" mass="24098">MKRRDLLGVAAAPLLLGSVALAQAQGAPVEGVHFKTLRQSQPAASGAVEVTEFFWYGCPVCDGFEPYLVNWAQKLDAGVVLRKVHVGGRAQIRQHQQLFLTLEAMGEESRLRPRIFDALHRQHLALDSEEAIAQFVVSQGVDGAKFKSMWQSFGLQARMQQANQLVQRTLSDSGVPTLCVGGRYITSPAMAGVGAASRQEAGRRALVVTDYLLEQLRRRA</sequence>
<evidence type="ECO:0000313" key="10">
    <source>
        <dbReference type="EMBL" id="MFG6447718.1"/>
    </source>
</evidence>
<dbReference type="RefSeq" id="WP_394459310.1">
    <property type="nucleotide sequence ID" value="NZ_JBIGHZ010000002.1"/>
</dbReference>
<dbReference type="SUPFAM" id="SSF52833">
    <property type="entry name" value="Thioredoxin-like"/>
    <property type="match status" value="1"/>
</dbReference>
<comment type="similarity">
    <text evidence="2">Belongs to the thioredoxin family. DsbA subfamily.</text>
</comment>
<protein>
    <recommendedName>
        <fullName evidence="7">Thiol:disulfide interchange protein</fullName>
    </recommendedName>
</protein>
<organism evidence="10 11">
    <name type="scientific">Roseateles rivi</name>
    <dbReference type="NCBI Taxonomy" id="3299028"/>
    <lineage>
        <taxon>Bacteria</taxon>
        <taxon>Pseudomonadati</taxon>
        <taxon>Pseudomonadota</taxon>
        <taxon>Betaproteobacteria</taxon>
        <taxon>Burkholderiales</taxon>
        <taxon>Sphaerotilaceae</taxon>
        <taxon>Roseateles</taxon>
    </lineage>
</organism>
<name>A0ABW7FTV4_9BURK</name>
<dbReference type="PANTHER" id="PTHR35891:SF3">
    <property type="entry name" value="THIOL:DISULFIDE INTERCHANGE PROTEIN DSBL"/>
    <property type="match status" value="1"/>
</dbReference>
<comment type="subcellular location">
    <subcellularLocation>
        <location evidence="1 7">Periplasm</location>
    </subcellularLocation>
</comment>
<keyword evidence="6" id="KW-0676">Redox-active center</keyword>
<reference evidence="10 11" key="1">
    <citation type="submission" date="2024-08" db="EMBL/GenBank/DDBJ databases">
        <authorList>
            <person name="Lu H."/>
        </authorList>
    </citation>
    <scope>NUCLEOTIDE SEQUENCE [LARGE SCALE GENOMIC DNA]</scope>
    <source>
        <strain evidence="10 11">BYS180W</strain>
    </source>
</reference>
<dbReference type="Gene3D" id="3.40.30.10">
    <property type="entry name" value="Glutaredoxin"/>
    <property type="match status" value="2"/>
</dbReference>
<evidence type="ECO:0000256" key="5">
    <source>
        <dbReference type="ARBA" id="ARBA00023157"/>
    </source>
</evidence>
<keyword evidence="5 7" id="KW-1015">Disulfide bond</keyword>